<dbReference type="Proteomes" id="UP001499930">
    <property type="component" value="Unassembled WGS sequence"/>
</dbReference>
<dbReference type="Pfam" id="PF00135">
    <property type="entry name" value="COesterase"/>
    <property type="match status" value="1"/>
</dbReference>
<keyword evidence="3" id="KW-0732">Signal</keyword>
<accession>A0ABP6KE50</accession>
<protein>
    <recommendedName>
        <fullName evidence="3">Carboxylic ester hydrolase</fullName>
        <ecNumber evidence="3">3.1.1.-</ecNumber>
    </recommendedName>
</protein>
<comment type="similarity">
    <text evidence="1 3">Belongs to the type-B carboxylesterase/lipase family.</text>
</comment>
<feature type="chain" id="PRO_5044992559" description="Carboxylic ester hydrolase" evidence="3">
    <location>
        <begin position="30"/>
        <end position="554"/>
    </location>
</feature>
<evidence type="ECO:0000259" key="4">
    <source>
        <dbReference type="Pfam" id="PF00135"/>
    </source>
</evidence>
<dbReference type="InterPro" id="IPR029058">
    <property type="entry name" value="AB_hydrolase_fold"/>
</dbReference>
<feature type="domain" description="Carboxylesterase type B" evidence="4">
    <location>
        <begin position="44"/>
        <end position="508"/>
    </location>
</feature>
<dbReference type="PANTHER" id="PTHR11559">
    <property type="entry name" value="CARBOXYLESTERASE"/>
    <property type="match status" value="1"/>
</dbReference>
<organism evidence="5 6">
    <name type="scientific">Streptosporangium longisporum</name>
    <dbReference type="NCBI Taxonomy" id="46187"/>
    <lineage>
        <taxon>Bacteria</taxon>
        <taxon>Bacillati</taxon>
        <taxon>Actinomycetota</taxon>
        <taxon>Actinomycetes</taxon>
        <taxon>Streptosporangiales</taxon>
        <taxon>Streptosporangiaceae</taxon>
        <taxon>Streptosporangium</taxon>
    </lineage>
</organism>
<keyword evidence="2 3" id="KW-0378">Hydrolase</keyword>
<feature type="signal peptide" evidence="3">
    <location>
        <begin position="1"/>
        <end position="29"/>
    </location>
</feature>
<dbReference type="Gene3D" id="3.40.50.1820">
    <property type="entry name" value="alpha/beta hydrolase"/>
    <property type="match status" value="1"/>
</dbReference>
<gene>
    <name evidence="5" type="ORF">GCM10017559_28840</name>
</gene>
<evidence type="ECO:0000256" key="3">
    <source>
        <dbReference type="RuleBase" id="RU361235"/>
    </source>
</evidence>
<dbReference type="SUPFAM" id="SSF53474">
    <property type="entry name" value="alpha/beta-Hydrolases"/>
    <property type="match status" value="1"/>
</dbReference>
<reference evidence="6" key="1">
    <citation type="journal article" date="2019" name="Int. J. Syst. Evol. Microbiol.">
        <title>The Global Catalogue of Microorganisms (GCM) 10K type strain sequencing project: providing services to taxonomists for standard genome sequencing and annotation.</title>
        <authorList>
            <consortium name="The Broad Institute Genomics Platform"/>
            <consortium name="The Broad Institute Genome Sequencing Center for Infectious Disease"/>
            <person name="Wu L."/>
            <person name="Ma J."/>
        </authorList>
    </citation>
    <scope>NUCLEOTIDE SEQUENCE [LARGE SCALE GENOMIC DNA]</scope>
    <source>
        <strain evidence="6">JCM 3106</strain>
    </source>
</reference>
<dbReference type="InterPro" id="IPR019826">
    <property type="entry name" value="Carboxylesterase_B_AS"/>
</dbReference>
<dbReference type="RefSeq" id="WP_344894184.1">
    <property type="nucleotide sequence ID" value="NZ_BAAAWD010000007.1"/>
</dbReference>
<evidence type="ECO:0000313" key="6">
    <source>
        <dbReference type="Proteomes" id="UP001499930"/>
    </source>
</evidence>
<dbReference type="EMBL" id="BAAAWD010000007">
    <property type="protein sequence ID" value="GAA3005377.1"/>
    <property type="molecule type" value="Genomic_DNA"/>
</dbReference>
<dbReference type="InterPro" id="IPR002018">
    <property type="entry name" value="CarbesteraseB"/>
</dbReference>
<evidence type="ECO:0000313" key="5">
    <source>
        <dbReference type="EMBL" id="GAA3005377.1"/>
    </source>
</evidence>
<evidence type="ECO:0000256" key="2">
    <source>
        <dbReference type="ARBA" id="ARBA00022801"/>
    </source>
</evidence>
<evidence type="ECO:0000256" key="1">
    <source>
        <dbReference type="ARBA" id="ARBA00005964"/>
    </source>
</evidence>
<keyword evidence="6" id="KW-1185">Reference proteome</keyword>
<dbReference type="InterPro" id="IPR050309">
    <property type="entry name" value="Type-B_Carboxylest/Lipase"/>
</dbReference>
<name>A0ABP6KE50_9ACTN</name>
<comment type="caution">
    <text evidence="5">The sequence shown here is derived from an EMBL/GenBank/DDBJ whole genome shotgun (WGS) entry which is preliminary data.</text>
</comment>
<dbReference type="EC" id="3.1.1.-" evidence="3"/>
<proteinExistence type="inferred from homology"/>
<dbReference type="PROSITE" id="PS00122">
    <property type="entry name" value="CARBOXYLESTERASE_B_1"/>
    <property type="match status" value="1"/>
</dbReference>
<sequence length="554" mass="58610">MRRAWNRTGVALVALLTGALLGTASPAVARTEATGATGTAGGNATVRTDAGLVRGTVAAGHRLFQGIPYAAPPVGDLRWRSPRPVTPWTGVRDATAPGGRCAQVSDVWGLPASDTEDCLYLNVTVPARGHAKRPRPVMVWLHGGGLTRGAGSEYDARRLAVRGDVVVVTVNYRLGIFGFFGHPGMEDSGAFGIEDQQAALRWVRRNASAFGGDPGNVTLFGESAGSHSVCAQLASPSAAGLFHRAIAQSSPCRTGDSADRRPRPLMDVPLWVPRAAHEGYGQVLAATAGCTDPDTALACLRGRPVADLLALQPLPLPGYGNAVLPEDPARVLDEGRFHRVPVLTGVTRDEGTLFTSLMFPPMTAEQYRATLTERFGAAGAAVLAQYPPAAHGGSPLQALAAVMSDLDWAWPARDTDLMFARYVPTFSYEFTDRTAPVLFPLPNGVEPLASHGSELTFLFGAGWTSAPLTAEQRRLGDVMIGYWSRFAATGDPNRPGLPAWPRVRASDGTPYVQELALGRGGVGPFDRDAAHRLAFWDGLAEQGTPDARRSGSPS</sequence>